<accession>A0A6B3LQ72</accession>
<keyword evidence="2" id="KW-1185">Reference proteome</keyword>
<evidence type="ECO:0000313" key="1">
    <source>
        <dbReference type="EMBL" id="NEM98929.1"/>
    </source>
</evidence>
<evidence type="ECO:0000313" key="2">
    <source>
        <dbReference type="Proteomes" id="UP000474777"/>
    </source>
</evidence>
<protein>
    <recommendedName>
        <fullName evidence="3">Toxin-antitoxin system YwqK family antitoxin</fullName>
    </recommendedName>
</protein>
<dbReference type="EMBL" id="JAAGWD010000006">
    <property type="protein sequence ID" value="NEM98929.1"/>
    <property type="molecule type" value="Genomic_DNA"/>
</dbReference>
<dbReference type="SUPFAM" id="SSF82185">
    <property type="entry name" value="Histone H3 K4-specific methyltransferase SET7/9 N-terminal domain"/>
    <property type="match status" value="1"/>
</dbReference>
<dbReference type="Proteomes" id="UP000474777">
    <property type="component" value="Unassembled WGS sequence"/>
</dbReference>
<proteinExistence type="predicted"/>
<reference evidence="1 2" key="1">
    <citation type="submission" date="2020-02" db="EMBL/GenBank/DDBJ databases">
        <authorList>
            <person name="Kim M.K."/>
        </authorList>
    </citation>
    <scope>NUCLEOTIDE SEQUENCE [LARGE SCALE GENOMIC DNA]</scope>
    <source>
        <strain evidence="1 2">BT327</strain>
    </source>
</reference>
<evidence type="ECO:0008006" key="3">
    <source>
        <dbReference type="Google" id="ProtNLM"/>
    </source>
</evidence>
<sequence>MTDSSKPVRIKKWYQPFRTNAFDKEGNYHGRWKIYINNDQDLIRNGRFRHGKEAGKWRYYYPEGGLYMVEKYKRGSDNIQVRKYHQNGKLAKVGTAKMISNSEMAHYYWEGEWQVYDEQGNYSHTETYLKGNLLGRKD</sequence>
<dbReference type="Gene3D" id="2.20.110.10">
    <property type="entry name" value="Histone H3 K4-specific methyltransferase SET7/9 N-terminal domain"/>
    <property type="match status" value="1"/>
</dbReference>
<gene>
    <name evidence="1" type="ORF">GXP69_14595</name>
</gene>
<name>A0A6B3LQ72_9BACT</name>
<comment type="caution">
    <text evidence="1">The sequence shown here is derived from an EMBL/GenBank/DDBJ whole genome shotgun (WGS) entry which is preliminary data.</text>
</comment>
<dbReference type="AlphaFoldDB" id="A0A6B3LQ72"/>
<organism evidence="1 2">
    <name type="scientific">Pontibacter burrus</name>
    <dbReference type="NCBI Taxonomy" id="2704466"/>
    <lineage>
        <taxon>Bacteria</taxon>
        <taxon>Pseudomonadati</taxon>
        <taxon>Bacteroidota</taxon>
        <taxon>Cytophagia</taxon>
        <taxon>Cytophagales</taxon>
        <taxon>Hymenobacteraceae</taxon>
        <taxon>Pontibacter</taxon>
    </lineage>
</organism>